<dbReference type="PANTHER" id="PTHR43400">
    <property type="entry name" value="FUMARATE REDUCTASE"/>
    <property type="match status" value="1"/>
</dbReference>
<dbReference type="SUPFAM" id="SSF51905">
    <property type="entry name" value="FAD/NAD(P)-binding domain"/>
    <property type="match status" value="1"/>
</dbReference>
<dbReference type="Gene3D" id="3.50.50.60">
    <property type="entry name" value="FAD/NAD(P)-binding domain"/>
    <property type="match status" value="1"/>
</dbReference>
<dbReference type="PRINTS" id="PR00368">
    <property type="entry name" value="FADPNR"/>
</dbReference>
<dbReference type="Proteomes" id="UP000325684">
    <property type="component" value="Unassembled WGS sequence"/>
</dbReference>
<dbReference type="GO" id="GO:0016491">
    <property type="term" value="F:oxidoreductase activity"/>
    <property type="evidence" value="ECO:0007669"/>
    <property type="project" value="UniProtKB-KW"/>
</dbReference>
<evidence type="ECO:0000256" key="5">
    <source>
        <dbReference type="SAM" id="MobiDB-lite"/>
    </source>
</evidence>
<dbReference type="Pfam" id="PF00890">
    <property type="entry name" value="FAD_binding_2"/>
    <property type="match status" value="1"/>
</dbReference>
<sequence>MVLGVAPYGRRQHRPMRLTKRTPEYHPVWSPRKLTSGSIRDCSCGALPALRMPAPTKPPRSMRPHPSYGRCHGPRRVARCSSGGQMMDNSHDEVADVVIIGSGAAGMMAAVEAADAGSSVLVLESEEQTGGSTRLSGAYVALCETPLEAGSREELYEDLIHSHHDDCQEDLTRLYVDEAPGTFLRLEQLGIGFVRTFRFAHMSRPWAHELSGEEMAGGAEIVTRLEAAARERGVRIQTGARARRILMDGSRIGAVEYECASGTRRIRAANGVVIATGGFTRSPELIRNFGRPGAEGILPLTGQGSRGDGLLMGMGLGAGISYMTLGVAPTAPSHPETGKGAMVLYAGAIALNRSGQRFCRESDLYIDTCWALLSQPGAVCAQVYDSRMKADYSATMMGKVLTGFRELEAATIEGLAQALAAEGFDAEGVRASIERYNAQLAGAGDVDFDRTHLVGDAGALLPIAEPPFHAVICQAGTTHFNGGLTVDTSMNVRTVFGEQIQGLYAAGEVTGGFHGAGYMSGTFVGMALIFGRVAGRYASRG</sequence>
<dbReference type="SUPFAM" id="SSF56425">
    <property type="entry name" value="Succinate dehydrogenase/fumarate reductase flavoprotein, catalytic domain"/>
    <property type="match status" value="1"/>
</dbReference>
<dbReference type="InterPro" id="IPR050315">
    <property type="entry name" value="FAD-oxidoreductase_2"/>
</dbReference>
<dbReference type="OrthoDB" id="3178130at2"/>
<dbReference type="EMBL" id="VCMV01000013">
    <property type="protein sequence ID" value="KAB0267467.1"/>
    <property type="molecule type" value="Genomic_DNA"/>
</dbReference>
<dbReference type="AlphaFoldDB" id="A0A5N3PCJ5"/>
<keyword evidence="8" id="KW-1185">Reference proteome</keyword>
<keyword evidence="2" id="KW-0285">Flavoprotein</keyword>
<gene>
    <name evidence="7" type="ORF">FEZ63_09185</name>
</gene>
<dbReference type="InterPro" id="IPR003953">
    <property type="entry name" value="FAD-dep_OxRdtase_2_FAD-bd"/>
</dbReference>
<evidence type="ECO:0000313" key="7">
    <source>
        <dbReference type="EMBL" id="KAB0267467.1"/>
    </source>
</evidence>
<keyword evidence="4" id="KW-0560">Oxidoreductase</keyword>
<name>A0A5N3PCJ5_9HYPH</name>
<proteinExistence type="predicted"/>
<organism evidence="7 8">
    <name type="scientific">Microvirga brassicacearum</name>
    <dbReference type="NCBI Taxonomy" id="2580413"/>
    <lineage>
        <taxon>Bacteria</taxon>
        <taxon>Pseudomonadati</taxon>
        <taxon>Pseudomonadota</taxon>
        <taxon>Alphaproteobacteria</taxon>
        <taxon>Hyphomicrobiales</taxon>
        <taxon>Methylobacteriaceae</taxon>
        <taxon>Microvirga</taxon>
    </lineage>
</organism>
<reference evidence="7 8" key="1">
    <citation type="journal article" date="2019" name="Microorganisms">
        <title>Genome Insights into the Novel Species Microvirga brassicacearum, a Rapeseed Endophyte with Biotechnological Potential.</title>
        <authorList>
            <person name="Jimenez-Gomez A."/>
            <person name="Saati-Santamaria Z."/>
            <person name="Igual J.M."/>
            <person name="Rivas R."/>
            <person name="Mateos P.F."/>
            <person name="Garcia-Fraile P."/>
        </authorList>
    </citation>
    <scope>NUCLEOTIDE SEQUENCE [LARGE SCALE GENOMIC DNA]</scope>
    <source>
        <strain evidence="7 8">CDVBN77</strain>
    </source>
</reference>
<evidence type="ECO:0000256" key="4">
    <source>
        <dbReference type="ARBA" id="ARBA00023002"/>
    </source>
</evidence>
<evidence type="ECO:0000256" key="3">
    <source>
        <dbReference type="ARBA" id="ARBA00022827"/>
    </source>
</evidence>
<dbReference type="GO" id="GO:0008202">
    <property type="term" value="P:steroid metabolic process"/>
    <property type="evidence" value="ECO:0007669"/>
    <property type="project" value="UniProtKB-ARBA"/>
</dbReference>
<dbReference type="InterPro" id="IPR027477">
    <property type="entry name" value="Succ_DH/fumarate_Rdtase_cat_sf"/>
</dbReference>
<feature type="domain" description="FAD-dependent oxidoreductase 2 FAD-binding" evidence="6">
    <location>
        <begin position="96"/>
        <end position="524"/>
    </location>
</feature>
<comment type="cofactor">
    <cofactor evidence="1">
        <name>FAD</name>
        <dbReference type="ChEBI" id="CHEBI:57692"/>
    </cofactor>
</comment>
<evidence type="ECO:0000256" key="2">
    <source>
        <dbReference type="ARBA" id="ARBA00022630"/>
    </source>
</evidence>
<evidence type="ECO:0000256" key="1">
    <source>
        <dbReference type="ARBA" id="ARBA00001974"/>
    </source>
</evidence>
<comment type="caution">
    <text evidence="7">The sequence shown here is derived from an EMBL/GenBank/DDBJ whole genome shotgun (WGS) entry which is preliminary data.</text>
</comment>
<dbReference type="Gene3D" id="3.90.700.10">
    <property type="entry name" value="Succinate dehydrogenase/fumarate reductase flavoprotein, catalytic domain"/>
    <property type="match status" value="1"/>
</dbReference>
<accession>A0A5N3PCJ5</accession>
<keyword evidence="3" id="KW-0274">FAD</keyword>
<dbReference type="InterPro" id="IPR036188">
    <property type="entry name" value="FAD/NAD-bd_sf"/>
</dbReference>
<feature type="region of interest" description="Disordered" evidence="5">
    <location>
        <begin position="50"/>
        <end position="73"/>
    </location>
</feature>
<dbReference type="PANTHER" id="PTHR43400:SF10">
    <property type="entry name" value="3-OXOSTEROID 1-DEHYDROGENASE"/>
    <property type="match status" value="1"/>
</dbReference>
<dbReference type="PRINTS" id="PR00411">
    <property type="entry name" value="PNDRDTASEI"/>
</dbReference>
<evidence type="ECO:0000313" key="8">
    <source>
        <dbReference type="Proteomes" id="UP000325684"/>
    </source>
</evidence>
<evidence type="ECO:0000259" key="6">
    <source>
        <dbReference type="Pfam" id="PF00890"/>
    </source>
</evidence>
<protein>
    <submittedName>
        <fullName evidence="7">FAD-dependent oxidoreductase</fullName>
    </submittedName>
</protein>